<keyword evidence="1" id="KW-0812">Transmembrane</keyword>
<dbReference type="AlphaFoldDB" id="A0A8S9K065"/>
<gene>
    <name evidence="2" type="ORF">F2Q70_00034821</name>
</gene>
<comment type="caution">
    <text evidence="2">The sequence shown here is derived from an EMBL/GenBank/DDBJ whole genome shotgun (WGS) entry which is preliminary data.</text>
</comment>
<evidence type="ECO:0000313" key="2">
    <source>
        <dbReference type="EMBL" id="KAF2587258.1"/>
    </source>
</evidence>
<sequence>MLLVSSSPLEQQSRSGSDLRLLGIDDSDGERRCLLSHPSLSLAAVSLCLAFLRVVVRASLLRQK</sequence>
<keyword evidence="1" id="KW-1133">Transmembrane helix</keyword>
<accession>A0A8S9K065</accession>
<organism evidence="2">
    <name type="scientific">Brassica cretica</name>
    <name type="common">Mustard</name>
    <dbReference type="NCBI Taxonomy" id="69181"/>
    <lineage>
        <taxon>Eukaryota</taxon>
        <taxon>Viridiplantae</taxon>
        <taxon>Streptophyta</taxon>
        <taxon>Embryophyta</taxon>
        <taxon>Tracheophyta</taxon>
        <taxon>Spermatophyta</taxon>
        <taxon>Magnoliopsida</taxon>
        <taxon>eudicotyledons</taxon>
        <taxon>Gunneridae</taxon>
        <taxon>Pentapetalae</taxon>
        <taxon>rosids</taxon>
        <taxon>malvids</taxon>
        <taxon>Brassicales</taxon>
        <taxon>Brassicaceae</taxon>
        <taxon>Brassiceae</taxon>
        <taxon>Brassica</taxon>
    </lineage>
</organism>
<keyword evidence="1" id="KW-0472">Membrane</keyword>
<proteinExistence type="predicted"/>
<protein>
    <submittedName>
        <fullName evidence="2">Uncharacterized protein</fullName>
    </submittedName>
</protein>
<name>A0A8S9K065_BRACR</name>
<dbReference type="EMBL" id="QGKY02000246">
    <property type="protein sequence ID" value="KAF2587258.1"/>
    <property type="molecule type" value="Genomic_DNA"/>
</dbReference>
<feature type="transmembrane region" description="Helical" evidence="1">
    <location>
        <begin position="39"/>
        <end position="56"/>
    </location>
</feature>
<reference evidence="2" key="1">
    <citation type="submission" date="2019-12" db="EMBL/GenBank/DDBJ databases">
        <title>Genome sequencing and annotation of Brassica cretica.</title>
        <authorList>
            <person name="Studholme D.J."/>
            <person name="Sarris P.F."/>
        </authorList>
    </citation>
    <scope>NUCLEOTIDE SEQUENCE</scope>
    <source>
        <strain evidence="2">PFS-102/07</strain>
        <tissue evidence="2">Leaf</tissue>
    </source>
</reference>
<evidence type="ECO:0000256" key="1">
    <source>
        <dbReference type="SAM" id="Phobius"/>
    </source>
</evidence>